<gene>
    <name evidence="15" type="ORF">DASC09_026920</name>
</gene>
<evidence type="ECO:0000313" key="16">
    <source>
        <dbReference type="Proteomes" id="UP001360560"/>
    </source>
</evidence>
<evidence type="ECO:0000313" key="15">
    <source>
        <dbReference type="EMBL" id="GMM35367.1"/>
    </source>
</evidence>
<feature type="compositionally biased region" description="Low complexity" evidence="13">
    <location>
        <begin position="624"/>
        <end position="636"/>
    </location>
</feature>
<evidence type="ECO:0000256" key="9">
    <source>
        <dbReference type="ARBA" id="ARBA00022840"/>
    </source>
</evidence>
<dbReference type="InterPro" id="IPR000719">
    <property type="entry name" value="Prot_kinase_dom"/>
</dbReference>
<dbReference type="GO" id="GO:0000147">
    <property type="term" value="P:actin cortical patch assembly"/>
    <property type="evidence" value="ECO:0007669"/>
    <property type="project" value="TreeGrafter"/>
</dbReference>
<dbReference type="EC" id="2.7.11.1" evidence="2"/>
<dbReference type="SUPFAM" id="SSF56112">
    <property type="entry name" value="Protein kinase-like (PK-like)"/>
    <property type="match status" value="1"/>
</dbReference>
<dbReference type="GO" id="GO:2000369">
    <property type="term" value="P:regulation of clathrin-dependent endocytosis"/>
    <property type="evidence" value="ECO:0007669"/>
    <property type="project" value="UniProtKB-ARBA"/>
</dbReference>
<evidence type="ECO:0000256" key="11">
    <source>
        <dbReference type="ARBA" id="ARBA00048679"/>
    </source>
</evidence>
<feature type="compositionally biased region" description="Polar residues" evidence="13">
    <location>
        <begin position="535"/>
        <end position="571"/>
    </location>
</feature>
<dbReference type="Pfam" id="PF00069">
    <property type="entry name" value="Pkinase"/>
    <property type="match status" value="1"/>
</dbReference>
<feature type="region of interest" description="Disordered" evidence="13">
    <location>
        <begin position="762"/>
        <end position="883"/>
    </location>
</feature>
<dbReference type="CDD" id="cd14037">
    <property type="entry name" value="STKc_NAK_like"/>
    <property type="match status" value="1"/>
</dbReference>
<dbReference type="SMART" id="SM00220">
    <property type="entry name" value="S_TKc"/>
    <property type="match status" value="1"/>
</dbReference>
<dbReference type="PROSITE" id="PS50011">
    <property type="entry name" value="PROTEIN_KINASE_DOM"/>
    <property type="match status" value="1"/>
</dbReference>
<organism evidence="15 16">
    <name type="scientific">Saccharomycopsis crataegensis</name>
    <dbReference type="NCBI Taxonomy" id="43959"/>
    <lineage>
        <taxon>Eukaryota</taxon>
        <taxon>Fungi</taxon>
        <taxon>Dikarya</taxon>
        <taxon>Ascomycota</taxon>
        <taxon>Saccharomycotina</taxon>
        <taxon>Saccharomycetes</taxon>
        <taxon>Saccharomycopsidaceae</taxon>
        <taxon>Saccharomycopsis</taxon>
    </lineage>
</organism>
<dbReference type="PROSITE" id="PS00108">
    <property type="entry name" value="PROTEIN_KINASE_ST"/>
    <property type="match status" value="1"/>
</dbReference>
<accession>A0AAV5QKP0</accession>
<sequence>MGSPPPNAYPPGTVLTVGSHKAMIVKYISEGGFAHVYIVKISPYENGQEIACLKRVLVPNKATLNILRAEVDAMKRLQGKPCIVSYIDSHAARSPSNDGTYEVFLLMEYCSKNGLIDFLNSRLQNRLTEPEILQIMYEVTIGLSQVHFLNPPLIHRDIKIENILINDRNEYRLCDFGSSCPPLRPPRNQQELKILQNDILRYTTAQYRAPEMIDLTRGLPINEKSDIWALGVFCYKICYYTTPFEQTGEAAILQSSFTFPSYPVYSGRLQNLIRVLLTNDARLRPNVYQVLEEVCKMKSVPIPLEIQQQYLTFKQQMAAQQMLQQQKQQAAAIAASNVAPQQPSTIPSHVSGQVSAASTNLYNDNLAKSNTSIKSTKSGKSLQSTQSGKSLQSAASSISAKSNNVIPSTASAITQLTSTSTTTFNEHPSNHNEQFKNKSSPALNKLSASSSPEDPFADLIKKGSMSSISATTTQPKPLIDIVKDKVDSAKPKVRRKPYIGSPPDLSLKVMDIDGLRNKFEDKSTSTASVAKPSKPINSFKSKGSSVANGIGSTDSTTMNEKSSGDAITTTMPDGLRKTLPPSDVGKSANNSHELRRSHSFHKRTISAGKTSLNKLTNSLTGKFRASSNNSRLSRSNTGKLSVNNTGRQLSSEFNTLTLSSTRKTTSTGSSSDSSKDIDESEDELISQISMKEFKNADYLQKKPSTSTSVQKRMEMLLNNKDEIVKTATGYGKYTGDDQNTKVEISQKAGKFLKPITNKRKSLDLIRHKTPSTWSSSGTRTTKESSLGNSKLFKHKSADKTPTGMIPPTTPSSAASSKPAPVTKEKKKIPPPRPKKPSHLVSPKVKSKEWSDQTSPIAPKSKPNTISRLRKDDDDDDLTSEVVKENAFFEDDGIIDGDFDENDFEKSFNEKYPKLM</sequence>
<proteinExistence type="predicted"/>
<evidence type="ECO:0000256" key="4">
    <source>
        <dbReference type="ARBA" id="ARBA00022527"/>
    </source>
</evidence>
<evidence type="ECO:0000256" key="7">
    <source>
        <dbReference type="ARBA" id="ARBA00022741"/>
    </source>
</evidence>
<dbReference type="PANTHER" id="PTHR22967:SF57">
    <property type="entry name" value="AUXILIN, ISOFORM A-RELATED"/>
    <property type="match status" value="1"/>
</dbReference>
<dbReference type="FunFam" id="1.10.510.10:FF:000441">
    <property type="entry name" value="Serine/threonine protein kinase"/>
    <property type="match status" value="1"/>
</dbReference>
<keyword evidence="4 15" id="KW-0723">Serine/threonine-protein kinase</keyword>
<dbReference type="GO" id="GO:0005524">
    <property type="term" value="F:ATP binding"/>
    <property type="evidence" value="ECO:0007669"/>
    <property type="project" value="UniProtKB-KW"/>
</dbReference>
<keyword evidence="5" id="KW-0597">Phosphoprotein</keyword>
<dbReference type="InterPro" id="IPR008271">
    <property type="entry name" value="Ser/Thr_kinase_AS"/>
</dbReference>
<evidence type="ECO:0000256" key="12">
    <source>
        <dbReference type="ARBA" id="ARBA00065090"/>
    </source>
</evidence>
<feature type="compositionally biased region" description="Basic residues" evidence="13">
    <location>
        <begin position="595"/>
        <end position="604"/>
    </location>
</feature>
<feature type="domain" description="Protein kinase" evidence="14">
    <location>
        <begin position="22"/>
        <end position="311"/>
    </location>
</feature>
<keyword evidence="8 15" id="KW-0418">Kinase</keyword>
<evidence type="ECO:0000256" key="1">
    <source>
        <dbReference type="ARBA" id="ARBA00004134"/>
    </source>
</evidence>
<feature type="compositionally biased region" description="Low complexity" evidence="13">
    <location>
        <begin position="655"/>
        <end position="672"/>
    </location>
</feature>
<evidence type="ECO:0000256" key="3">
    <source>
        <dbReference type="ARBA" id="ARBA00022490"/>
    </source>
</evidence>
<comment type="subunit">
    <text evidence="12">Interacts with ABP1, which is required for proper actin patch localization.</text>
</comment>
<keyword evidence="16" id="KW-1185">Reference proteome</keyword>
<dbReference type="Gene3D" id="1.10.510.10">
    <property type="entry name" value="Transferase(Phosphotransferase) domain 1"/>
    <property type="match status" value="1"/>
</dbReference>
<evidence type="ECO:0000256" key="8">
    <source>
        <dbReference type="ARBA" id="ARBA00022777"/>
    </source>
</evidence>
<dbReference type="GO" id="GO:0030479">
    <property type="term" value="C:actin cortical patch"/>
    <property type="evidence" value="ECO:0007669"/>
    <property type="project" value="UniProtKB-SubCell"/>
</dbReference>
<keyword evidence="3" id="KW-0963">Cytoplasm</keyword>
<feature type="compositionally biased region" description="Polar residues" evidence="13">
    <location>
        <begin position="851"/>
        <end position="866"/>
    </location>
</feature>
<dbReference type="AlphaFoldDB" id="A0AAV5QKP0"/>
<name>A0AAV5QKP0_9ASCO</name>
<dbReference type="InterPro" id="IPR011009">
    <property type="entry name" value="Kinase-like_dom_sf"/>
</dbReference>
<evidence type="ECO:0000256" key="6">
    <source>
        <dbReference type="ARBA" id="ARBA00022679"/>
    </source>
</evidence>
<evidence type="ECO:0000256" key="13">
    <source>
        <dbReference type="SAM" id="MobiDB-lite"/>
    </source>
</evidence>
<feature type="compositionally biased region" description="Polar residues" evidence="13">
    <location>
        <begin position="607"/>
        <end position="620"/>
    </location>
</feature>
<feature type="compositionally biased region" description="Polar residues" evidence="13">
    <location>
        <begin position="637"/>
        <end position="654"/>
    </location>
</feature>
<dbReference type="Proteomes" id="UP001360560">
    <property type="component" value="Unassembled WGS sequence"/>
</dbReference>
<evidence type="ECO:0000256" key="10">
    <source>
        <dbReference type="ARBA" id="ARBA00047899"/>
    </source>
</evidence>
<comment type="caution">
    <text evidence="15">The sequence shown here is derived from an EMBL/GenBank/DDBJ whole genome shotgun (WGS) entry which is preliminary data.</text>
</comment>
<reference evidence="15 16" key="1">
    <citation type="journal article" date="2023" name="Elife">
        <title>Identification of key yeast species and microbe-microbe interactions impacting larval growth of Drosophila in the wild.</title>
        <authorList>
            <person name="Mure A."/>
            <person name="Sugiura Y."/>
            <person name="Maeda R."/>
            <person name="Honda K."/>
            <person name="Sakurai N."/>
            <person name="Takahashi Y."/>
            <person name="Watada M."/>
            <person name="Katoh T."/>
            <person name="Gotoh A."/>
            <person name="Gotoh Y."/>
            <person name="Taniguchi I."/>
            <person name="Nakamura K."/>
            <person name="Hayashi T."/>
            <person name="Katayama T."/>
            <person name="Uemura T."/>
            <person name="Hattori Y."/>
        </authorList>
    </citation>
    <scope>NUCLEOTIDE SEQUENCE [LARGE SCALE GENOMIC DNA]</scope>
    <source>
        <strain evidence="15 16">SC-9</strain>
    </source>
</reference>
<dbReference type="PANTHER" id="PTHR22967">
    <property type="entry name" value="SERINE/THREONINE PROTEIN KINASE"/>
    <property type="match status" value="1"/>
</dbReference>
<dbReference type="RefSeq" id="XP_064852367.1">
    <property type="nucleotide sequence ID" value="XM_064996295.1"/>
</dbReference>
<keyword evidence="6" id="KW-0808">Transferase</keyword>
<feature type="region of interest" description="Disordered" evidence="13">
    <location>
        <begin position="420"/>
        <end position="454"/>
    </location>
</feature>
<dbReference type="EMBL" id="BTFZ01000006">
    <property type="protein sequence ID" value="GMM35367.1"/>
    <property type="molecule type" value="Genomic_DNA"/>
</dbReference>
<keyword evidence="9" id="KW-0067">ATP-binding</keyword>
<dbReference type="GO" id="GO:0007015">
    <property type="term" value="P:actin filament organization"/>
    <property type="evidence" value="ECO:0007669"/>
    <property type="project" value="TreeGrafter"/>
</dbReference>
<dbReference type="GeneID" id="90073346"/>
<evidence type="ECO:0000259" key="14">
    <source>
        <dbReference type="PROSITE" id="PS50011"/>
    </source>
</evidence>
<dbReference type="GO" id="GO:0004674">
    <property type="term" value="F:protein serine/threonine kinase activity"/>
    <property type="evidence" value="ECO:0007669"/>
    <property type="project" value="UniProtKB-KW"/>
</dbReference>
<feature type="compositionally biased region" description="Polar residues" evidence="13">
    <location>
        <begin position="770"/>
        <end position="788"/>
    </location>
</feature>
<feature type="compositionally biased region" description="Basic residues" evidence="13">
    <location>
        <begin position="824"/>
        <end position="837"/>
    </location>
</feature>
<comment type="subcellular location">
    <subcellularLocation>
        <location evidence="1">Cytoplasm</location>
        <location evidence="1">Cytoskeleton</location>
        <location evidence="1">Actin patch</location>
    </subcellularLocation>
</comment>
<comment type="catalytic activity">
    <reaction evidence="11">
        <text>L-seryl-[protein] + ATP = O-phospho-L-seryl-[protein] + ADP + H(+)</text>
        <dbReference type="Rhea" id="RHEA:17989"/>
        <dbReference type="Rhea" id="RHEA-COMP:9863"/>
        <dbReference type="Rhea" id="RHEA-COMP:11604"/>
        <dbReference type="ChEBI" id="CHEBI:15378"/>
        <dbReference type="ChEBI" id="CHEBI:29999"/>
        <dbReference type="ChEBI" id="CHEBI:30616"/>
        <dbReference type="ChEBI" id="CHEBI:83421"/>
        <dbReference type="ChEBI" id="CHEBI:456216"/>
        <dbReference type="EC" id="2.7.11.1"/>
    </reaction>
</comment>
<evidence type="ECO:0000256" key="5">
    <source>
        <dbReference type="ARBA" id="ARBA00022553"/>
    </source>
</evidence>
<feature type="compositionally biased region" description="Polar residues" evidence="13">
    <location>
        <begin position="437"/>
        <end position="452"/>
    </location>
</feature>
<feature type="region of interest" description="Disordered" evidence="13">
    <location>
        <begin position="521"/>
        <end position="683"/>
    </location>
</feature>
<feature type="compositionally biased region" description="Low complexity" evidence="13">
    <location>
        <begin position="810"/>
        <end position="821"/>
    </location>
</feature>
<comment type="catalytic activity">
    <reaction evidence="10">
        <text>L-threonyl-[protein] + ATP = O-phospho-L-threonyl-[protein] + ADP + H(+)</text>
        <dbReference type="Rhea" id="RHEA:46608"/>
        <dbReference type="Rhea" id="RHEA-COMP:11060"/>
        <dbReference type="Rhea" id="RHEA-COMP:11605"/>
        <dbReference type="ChEBI" id="CHEBI:15378"/>
        <dbReference type="ChEBI" id="CHEBI:30013"/>
        <dbReference type="ChEBI" id="CHEBI:30616"/>
        <dbReference type="ChEBI" id="CHEBI:61977"/>
        <dbReference type="ChEBI" id="CHEBI:456216"/>
        <dbReference type="EC" id="2.7.11.1"/>
    </reaction>
</comment>
<evidence type="ECO:0000256" key="2">
    <source>
        <dbReference type="ARBA" id="ARBA00012513"/>
    </source>
</evidence>
<protein>
    <recommendedName>
        <fullName evidence="2">non-specific serine/threonine protein kinase</fullName>
        <ecNumber evidence="2">2.7.11.1</ecNumber>
    </recommendedName>
</protein>
<keyword evidence="7" id="KW-0547">Nucleotide-binding</keyword>